<proteinExistence type="predicted"/>
<keyword evidence="2" id="KW-1133">Transmembrane helix</keyword>
<dbReference type="Proteomes" id="UP000664360">
    <property type="component" value="Chromosome"/>
</dbReference>
<dbReference type="Pfam" id="PF17802">
    <property type="entry name" value="SpaA"/>
    <property type="match status" value="1"/>
</dbReference>
<dbReference type="Gene3D" id="2.60.40.10">
    <property type="entry name" value="Immunoglobulins"/>
    <property type="match status" value="2"/>
</dbReference>
<evidence type="ECO:0000256" key="2">
    <source>
        <dbReference type="SAM" id="Phobius"/>
    </source>
</evidence>
<feature type="compositionally biased region" description="Low complexity" evidence="1">
    <location>
        <begin position="231"/>
        <end position="242"/>
    </location>
</feature>
<keyword evidence="2" id="KW-0472">Membrane</keyword>
<dbReference type="RefSeq" id="WP_206855565.1">
    <property type="nucleotide sequence ID" value="NZ_CP147250.1"/>
</dbReference>
<name>A0ABZ2SXZ3_9ENTE</name>
<feature type="compositionally biased region" description="Low complexity" evidence="1">
    <location>
        <begin position="207"/>
        <end position="223"/>
    </location>
</feature>
<feature type="region of interest" description="Disordered" evidence="1">
    <location>
        <begin position="205"/>
        <end position="248"/>
    </location>
</feature>
<reference evidence="4 5" key="1">
    <citation type="submission" date="2024-03" db="EMBL/GenBank/DDBJ databases">
        <title>The Genome Sequence of Enterococcus sp. DIV1094.</title>
        <authorList>
            <consortium name="The Broad Institute Genomics Platform"/>
            <consortium name="The Broad Institute Microbial Omics Core"/>
            <consortium name="The Broad Institute Genomic Center for Infectious Diseases"/>
            <person name="Earl A."/>
            <person name="Manson A."/>
            <person name="Gilmore M."/>
            <person name="Schwartman J."/>
            <person name="Shea T."/>
            <person name="Abouelleil A."/>
            <person name="Cao P."/>
            <person name="Chapman S."/>
            <person name="Cusick C."/>
            <person name="Young S."/>
            <person name="Neafsey D."/>
            <person name="Nusbaum C."/>
            <person name="Birren B."/>
        </authorList>
    </citation>
    <scope>NUCLEOTIDE SEQUENCE [LARGE SCALE GENOMIC DNA]</scope>
    <source>
        <strain evidence="4 5">DIV1094</strain>
    </source>
</reference>
<dbReference type="InterPro" id="IPR041033">
    <property type="entry name" value="SpaA_PFL_dom_1"/>
</dbReference>
<feature type="domain" description="SpaA-like prealbumin fold" evidence="3">
    <location>
        <begin position="1493"/>
        <end position="1559"/>
    </location>
</feature>
<keyword evidence="5" id="KW-1185">Reference proteome</keyword>
<evidence type="ECO:0000313" key="5">
    <source>
        <dbReference type="Proteomes" id="UP000664360"/>
    </source>
</evidence>
<dbReference type="EMBL" id="CP147250">
    <property type="protein sequence ID" value="WYJ79985.1"/>
    <property type="molecule type" value="Genomic_DNA"/>
</dbReference>
<accession>A0ABZ2SXZ3</accession>
<feature type="transmembrane region" description="Helical" evidence="2">
    <location>
        <begin position="1580"/>
        <end position="1605"/>
    </location>
</feature>
<dbReference type="SUPFAM" id="SSF49478">
    <property type="entry name" value="Cna protein B-type domain"/>
    <property type="match status" value="1"/>
</dbReference>
<keyword evidence="2" id="KW-0812">Transmembrane</keyword>
<gene>
    <name evidence="4" type="ORF">DOK79_001538</name>
</gene>
<protein>
    <recommendedName>
        <fullName evidence="3">SpaA-like prealbumin fold domain-containing protein</fullName>
    </recommendedName>
</protein>
<organism evidence="4 5">
    <name type="scientific">Candidatus Enterococcus mangumiae</name>
    <dbReference type="NCBI Taxonomy" id="2230878"/>
    <lineage>
        <taxon>Bacteria</taxon>
        <taxon>Bacillati</taxon>
        <taxon>Bacillota</taxon>
        <taxon>Bacilli</taxon>
        <taxon>Lactobacillales</taxon>
        <taxon>Enterococcaceae</taxon>
        <taxon>Enterococcus</taxon>
    </lineage>
</organism>
<evidence type="ECO:0000256" key="1">
    <source>
        <dbReference type="SAM" id="MobiDB-lite"/>
    </source>
</evidence>
<dbReference type="InterPro" id="IPR013783">
    <property type="entry name" value="Ig-like_fold"/>
</dbReference>
<evidence type="ECO:0000259" key="3">
    <source>
        <dbReference type="Pfam" id="PF17802"/>
    </source>
</evidence>
<sequence length="1616" mass="177502">MNTRFFSFKFKTPLLVIILAIILSIVAKIAIGGPLLAKENANLVEVINNDQTVLTKDSRLTEEMATVTIKSNENRLLVLPANGDYTVALFEDDQEKPLQTTSADTFNQNDELLRLGIGQTVSSTTEQASEGQVEVTTSDAVSVVPQEDPTHSEIYLRLVKDEPITLVFRDLKKDLSLIATDVYSQEYQTMFQWLKPVENIEATVETEQSSQVANSSEASSQANSKEETIPSSTTENTESVTNKEATEPVSEDIDYNNVIVADTKPTKMSLNQLLEKAYPAEDSLVTPKLISATVADAATSGEGIIISDAKLAINTGTATFDTNNNPGYDSSATNNIVRSNDQILYKIGFSVQTLANKNYTDIRYRVVSELPNAVTLVNGKAFMNAEIANGNLLDTAANDGTKYSEGVMESTISDSGQIFVPVVVNTFGAANGTKFKPTFKLQIVDALNQDTGEVETFNKSYTVEQFSVLDVPETIVSSKASVSASLVRGEQSDFQLYKPGATNTDLVYDLGLTIQLTNLKDRSNGDLRGSTYPQGEISFNMNQKVTSTKNGTITTVDKSLYDSAQTRFYSVTNANRSAASWQTTNPGAAYASTFSPTRLKNALAVPHGKTQQVYYAQPSGDRTKIGVFNSGDLSVSLGSYQETWKVKNYAGIKNPYTYTTVGNEYTNQAFVSAEFIFNWYDAKLKQLMVDNQWEHYTLNLSIPSITYDGNTVANDANLNFSSYYIPPGAMTAGPNIVDLDLPDPVTNIRPPGYNQDIGFTDWANNMGKPLLMRGQKTYIGGWHIQQYLPENTKSDQIFQWNTNGYKYDNSRQPYTQRTEPDNSARSYLTYGVRKNGNAMPSLTLTNTTKLAEAYTWYPTVEKAQAAGVIGAVRFQYPLGDVTSLSTWNGVPVTVIGTPGSKDSNGNPYVVLNAAALKKADDTIIRNLPNGDSTTFIPAVWKADGSDVEVPYNTKGDTLAFNIGTNAFIQDFGITTSTEVAKSLYQTTETIDVKVRGSLKGSTANNYDTALNTTLPKGINYIAGSASDASGKPMADPVITQKSDGTTVLRWVFPKSSLAVGTEVNFKADSDISKLTFNEMGMGQALKVVTVGEMWISDDPSLKDTRSEFSRSSQDQFSEQLLQVLTVDKRVDKTAIETGNAEMSPLTEKDAQTDFTYSITSTNNTVEEAQKYRLMDVLPYDGDSRGTVFHGSLEVTDVSVDKAGYEIYYTTKKVDEKTNPNSIDLSTWTKYTPGTTAVANIKNATGFMVTKDRMAQGESVELSIHVRPVDQLPGDIYKNAATMNAKIDLPVESQTTMTKVYGRNVTGFAWEDLDRNGLYNSEEPKKAGIPVKLYRTSLAKPDKITDQLVEHNLKGTSFVDEKGNSTVLTDADGKYEFMYLPEGKYVAEFQIGDQVEKHEFSVTTPMVGNDPSINSKASQTTYRTGEYVAEQLSNLPGMITSKDSIYHLDYLNLGIVEANCDIYLFKYESGTAVDQDKDGQPDVDGEHQLASGVLLDGAEFELHEKATDKLVQTNTTDSKGRIHFSKIPYGDYYLIETKAPEGYELLKEKIDVTVGIKDQVKYVFAEDDVVTKLPFTGSTDIIQGLLIISASLTLVGLVGLGVKYQWDEMNRKKARRK</sequence>
<evidence type="ECO:0000313" key="4">
    <source>
        <dbReference type="EMBL" id="WYJ79985.1"/>
    </source>
</evidence>
<dbReference type="SUPFAM" id="SSF117074">
    <property type="entry name" value="Hypothetical protein PA1324"/>
    <property type="match status" value="1"/>
</dbReference>